<protein>
    <submittedName>
        <fullName evidence="3">Glutathione transferase GstA</fullName>
        <ecNumber evidence="3">2.5.1.18</ecNumber>
    </submittedName>
</protein>
<feature type="domain" description="GST N-terminal" evidence="1">
    <location>
        <begin position="1"/>
        <end position="81"/>
    </location>
</feature>
<keyword evidence="3" id="KW-0808">Transferase</keyword>
<dbReference type="Pfam" id="PF13409">
    <property type="entry name" value="GST_N_2"/>
    <property type="match status" value="1"/>
</dbReference>
<comment type="caution">
    <text evidence="3">The sequence shown here is derived from an EMBL/GenBank/DDBJ whole genome shotgun (WGS) entry which is preliminary data.</text>
</comment>
<dbReference type="Gene3D" id="3.40.30.10">
    <property type="entry name" value="Glutaredoxin"/>
    <property type="match status" value="1"/>
</dbReference>
<dbReference type="CDD" id="cd03188">
    <property type="entry name" value="GST_C_Beta"/>
    <property type="match status" value="1"/>
</dbReference>
<dbReference type="NCBIfam" id="NF007831">
    <property type="entry name" value="PRK10542.1"/>
    <property type="match status" value="1"/>
</dbReference>
<dbReference type="SFLD" id="SFLDS00019">
    <property type="entry name" value="Glutathione_Transferase_(cytos"/>
    <property type="match status" value="1"/>
</dbReference>
<dbReference type="Proteomes" id="UP000490980">
    <property type="component" value="Unassembled WGS sequence"/>
</dbReference>
<evidence type="ECO:0000259" key="1">
    <source>
        <dbReference type="PROSITE" id="PS50404"/>
    </source>
</evidence>
<dbReference type="AlphaFoldDB" id="A0A7X5ZH46"/>
<dbReference type="Gene3D" id="1.20.1050.10">
    <property type="match status" value="1"/>
</dbReference>
<dbReference type="GO" id="GO:0004364">
    <property type="term" value="F:glutathione transferase activity"/>
    <property type="evidence" value="ECO:0007669"/>
    <property type="project" value="UniProtKB-EC"/>
</dbReference>
<dbReference type="CDD" id="cd03057">
    <property type="entry name" value="GST_N_Beta"/>
    <property type="match status" value="1"/>
</dbReference>
<dbReference type="Pfam" id="PF00043">
    <property type="entry name" value="GST_C"/>
    <property type="match status" value="1"/>
</dbReference>
<gene>
    <name evidence="3" type="primary">gstA</name>
    <name evidence="3" type="ORF">HBF25_03340</name>
</gene>
<dbReference type="PANTHER" id="PTHR44051">
    <property type="entry name" value="GLUTATHIONE S-TRANSFERASE-RELATED"/>
    <property type="match status" value="1"/>
</dbReference>
<dbReference type="PANTHER" id="PTHR44051:SF8">
    <property type="entry name" value="GLUTATHIONE S-TRANSFERASE GSTA"/>
    <property type="match status" value="1"/>
</dbReference>
<dbReference type="PROSITE" id="PS50404">
    <property type="entry name" value="GST_NTER"/>
    <property type="match status" value="1"/>
</dbReference>
<evidence type="ECO:0000259" key="2">
    <source>
        <dbReference type="PROSITE" id="PS50405"/>
    </source>
</evidence>
<dbReference type="InterPro" id="IPR036282">
    <property type="entry name" value="Glutathione-S-Trfase_C_sf"/>
</dbReference>
<dbReference type="InterPro" id="IPR036249">
    <property type="entry name" value="Thioredoxin-like_sf"/>
</dbReference>
<dbReference type="EC" id="2.5.1.18" evidence="3"/>
<evidence type="ECO:0000313" key="4">
    <source>
        <dbReference type="Proteomes" id="UP000490980"/>
    </source>
</evidence>
<keyword evidence="4" id="KW-1185">Reference proteome</keyword>
<name>A0A7X5ZH46_9GAMM</name>
<accession>A0A7X5ZH46</accession>
<reference evidence="3 4" key="1">
    <citation type="submission" date="2020-03" db="EMBL/GenBank/DDBJ databases">
        <authorList>
            <person name="Lai Q."/>
        </authorList>
    </citation>
    <scope>NUCLEOTIDE SEQUENCE [LARGE SCALE GENOMIC DNA]</scope>
    <source>
        <strain evidence="3 4">CCUG 25036</strain>
    </source>
</reference>
<dbReference type="SFLD" id="SFLDG00358">
    <property type="entry name" value="Main_(cytGST)"/>
    <property type="match status" value="1"/>
</dbReference>
<dbReference type="RefSeq" id="WP_166946534.1">
    <property type="nucleotide sequence ID" value="NZ_JAARLZ010000002.1"/>
</dbReference>
<dbReference type="SUPFAM" id="SSF47616">
    <property type="entry name" value="GST C-terminal domain-like"/>
    <property type="match status" value="1"/>
</dbReference>
<dbReference type="SUPFAM" id="SSF52833">
    <property type="entry name" value="Thioredoxin-like"/>
    <property type="match status" value="1"/>
</dbReference>
<dbReference type="SFLD" id="SFLDG01150">
    <property type="entry name" value="Main.1:_Beta-like"/>
    <property type="match status" value="1"/>
</dbReference>
<evidence type="ECO:0000313" key="3">
    <source>
        <dbReference type="EMBL" id="NII05422.1"/>
    </source>
</evidence>
<dbReference type="InterPro" id="IPR040079">
    <property type="entry name" value="Glutathione_S-Trfase"/>
</dbReference>
<dbReference type="EMBL" id="JAARLZ010000002">
    <property type="protein sequence ID" value="NII05422.1"/>
    <property type="molecule type" value="Genomic_DNA"/>
</dbReference>
<feature type="domain" description="GST C-terminal" evidence="2">
    <location>
        <begin position="87"/>
        <end position="210"/>
    </location>
</feature>
<dbReference type="InterPro" id="IPR004046">
    <property type="entry name" value="GST_C"/>
</dbReference>
<dbReference type="PROSITE" id="PS50405">
    <property type="entry name" value="GST_CTER"/>
    <property type="match status" value="1"/>
</dbReference>
<organism evidence="3 4">
    <name type="scientific">Luteibacter anthropi</name>
    <dbReference type="NCBI Taxonomy" id="564369"/>
    <lineage>
        <taxon>Bacteria</taxon>
        <taxon>Pseudomonadati</taxon>
        <taxon>Pseudomonadota</taxon>
        <taxon>Gammaproteobacteria</taxon>
        <taxon>Lysobacterales</taxon>
        <taxon>Rhodanobacteraceae</taxon>
        <taxon>Luteibacter</taxon>
    </lineage>
</organism>
<dbReference type="InterPro" id="IPR004045">
    <property type="entry name" value="Glutathione_S-Trfase_N"/>
</dbReference>
<sequence>MKLYYIPAACSLAPNIVAHELALDFTLVRMVPKTHRTAEDEDYFSINPLGYVPLIELEDGTRLREGTAILQYLGDLKPDTQLVPAHGTLARYRLVEWLGFLSTEIHKGFIPLLYARLAGDYVDTARPKLRARFEWIDGELDGKDWLMGERFTVADAYLFSLIGWAQASWLTTYVKTDLRLDDLSRLAAWYGRMKERSAVRRAIESEGLIF</sequence>
<proteinExistence type="predicted"/>
<dbReference type="InterPro" id="IPR010987">
    <property type="entry name" value="Glutathione-S-Trfase_C-like"/>
</dbReference>